<sequence>MDAIAYDLPDPELVIEFDPPLSHGGMSCDSIRLREPTGAEVRAAEGHLRKGISAEAIRIYQMSLIRSVSGVPQQIIDAMPISKIMIASEYLQAFVTPNQATGNS</sequence>
<dbReference type="KEGG" id="lck:HN018_06905"/>
<protein>
    <submittedName>
        <fullName evidence="1">Phage tail assembly protein</fullName>
    </submittedName>
</protein>
<accession>A0A6M8HND0</accession>
<evidence type="ECO:0000313" key="2">
    <source>
        <dbReference type="Proteomes" id="UP000500767"/>
    </source>
</evidence>
<dbReference type="Pfam" id="PF10109">
    <property type="entry name" value="Phage_TAC_7"/>
    <property type="match status" value="1"/>
</dbReference>
<keyword evidence="2" id="KW-1185">Reference proteome</keyword>
<dbReference type="AlphaFoldDB" id="A0A6M8HND0"/>
<dbReference type="Proteomes" id="UP000500767">
    <property type="component" value="Chromosome"/>
</dbReference>
<dbReference type="EMBL" id="CP053708">
    <property type="protein sequence ID" value="QKE89805.1"/>
    <property type="molecule type" value="Genomic_DNA"/>
</dbReference>
<proteinExistence type="predicted"/>
<dbReference type="RefSeq" id="WP_171834792.1">
    <property type="nucleotide sequence ID" value="NZ_CP053708.1"/>
</dbReference>
<gene>
    <name evidence="1" type="ORF">HN018_06905</name>
</gene>
<dbReference type="InterPro" id="IPR019289">
    <property type="entry name" value="Phage_tail_E/E"/>
</dbReference>
<evidence type="ECO:0000313" key="1">
    <source>
        <dbReference type="EMBL" id="QKE89805.1"/>
    </source>
</evidence>
<name>A0A6M8HND0_9PROT</name>
<organism evidence="1 2">
    <name type="scientific">Lichenicola cladoniae</name>
    <dbReference type="NCBI Taxonomy" id="1484109"/>
    <lineage>
        <taxon>Bacteria</taxon>
        <taxon>Pseudomonadati</taxon>
        <taxon>Pseudomonadota</taxon>
        <taxon>Alphaproteobacteria</taxon>
        <taxon>Acetobacterales</taxon>
        <taxon>Acetobacteraceae</taxon>
        <taxon>Lichenicola</taxon>
    </lineage>
</organism>
<reference evidence="1 2" key="1">
    <citation type="journal article" date="2014" name="World J. Microbiol. Biotechnol.">
        <title>Biodiversity and physiological characteristics of Antarctic and Arctic lichens-associated bacteria.</title>
        <authorList>
            <person name="Lee Y.M."/>
            <person name="Kim E.H."/>
            <person name="Lee H.K."/>
            <person name="Hong S.G."/>
        </authorList>
    </citation>
    <scope>NUCLEOTIDE SEQUENCE [LARGE SCALE GENOMIC DNA]</scope>
    <source>
        <strain evidence="1 2">PAMC 26569</strain>
    </source>
</reference>